<reference evidence="2 3" key="1">
    <citation type="submission" date="2020-03" db="EMBL/GenBank/DDBJ databases">
        <title>Whole genome shotgun sequence of Phytohabitans houttuyneae NBRC 108639.</title>
        <authorList>
            <person name="Komaki H."/>
            <person name="Tamura T."/>
        </authorList>
    </citation>
    <scope>NUCLEOTIDE SEQUENCE [LARGE SCALE GENOMIC DNA]</scope>
    <source>
        <strain evidence="2 3">NBRC 108639</strain>
    </source>
</reference>
<feature type="chain" id="PRO_5038372333" description="Adhesin domain-containing protein" evidence="1">
    <location>
        <begin position="20"/>
        <end position="230"/>
    </location>
</feature>
<name>A0A6V8KQV6_9ACTN</name>
<evidence type="ECO:0000313" key="3">
    <source>
        <dbReference type="Proteomes" id="UP000482800"/>
    </source>
</evidence>
<gene>
    <name evidence="2" type="ORF">Phou_104040</name>
</gene>
<keyword evidence="1" id="KW-0732">Signal</keyword>
<evidence type="ECO:0000313" key="2">
    <source>
        <dbReference type="EMBL" id="GFJ86224.1"/>
    </source>
</evidence>
<organism evidence="2 3">
    <name type="scientific">Phytohabitans houttuyneae</name>
    <dbReference type="NCBI Taxonomy" id="1076126"/>
    <lineage>
        <taxon>Bacteria</taxon>
        <taxon>Bacillati</taxon>
        <taxon>Actinomycetota</taxon>
        <taxon>Actinomycetes</taxon>
        <taxon>Micromonosporales</taxon>
        <taxon>Micromonosporaceae</taxon>
    </lineage>
</organism>
<comment type="caution">
    <text evidence="2">The sequence shown here is derived from an EMBL/GenBank/DDBJ whole genome shotgun (WGS) entry which is preliminary data.</text>
</comment>
<dbReference type="EMBL" id="BLPF01000005">
    <property type="protein sequence ID" value="GFJ86224.1"/>
    <property type="molecule type" value="Genomic_DNA"/>
</dbReference>
<evidence type="ECO:0008006" key="4">
    <source>
        <dbReference type="Google" id="ProtNLM"/>
    </source>
</evidence>
<accession>A0A6V8KQV6</accession>
<protein>
    <recommendedName>
        <fullName evidence="4">Adhesin domain-containing protein</fullName>
    </recommendedName>
</protein>
<dbReference type="PROSITE" id="PS51257">
    <property type="entry name" value="PROKAR_LIPOPROTEIN"/>
    <property type="match status" value="1"/>
</dbReference>
<evidence type="ECO:0000256" key="1">
    <source>
        <dbReference type="SAM" id="SignalP"/>
    </source>
</evidence>
<reference evidence="2 3" key="2">
    <citation type="submission" date="2020-03" db="EMBL/GenBank/DDBJ databases">
        <authorList>
            <person name="Ichikawa N."/>
            <person name="Kimura A."/>
            <person name="Kitahashi Y."/>
            <person name="Uohara A."/>
        </authorList>
    </citation>
    <scope>NUCLEOTIDE SEQUENCE [LARGE SCALE GENOMIC DNA]</scope>
    <source>
        <strain evidence="2 3">NBRC 108639</strain>
    </source>
</reference>
<feature type="signal peptide" evidence="1">
    <location>
        <begin position="1"/>
        <end position="19"/>
    </location>
</feature>
<keyword evidence="3" id="KW-1185">Reference proteome</keyword>
<dbReference type="AlphaFoldDB" id="A0A6V8KQV6"/>
<dbReference type="Proteomes" id="UP000482800">
    <property type="component" value="Unassembled WGS sequence"/>
</dbReference>
<dbReference type="RefSeq" id="WP_173071939.1">
    <property type="nucleotide sequence ID" value="NZ_BAABGO010000002.1"/>
</dbReference>
<sequence>MAPSTRFLPLAVLASLALAACDTSAFETAEDLKSYDVPDAVTTVDLTGRSGSVEVSVADGPVRVQERRVYADLPPLTSHRVEGGTLYLLDRGCGKAADADGQCATHYRVDVPRGVAVTVKVGTAPVTVTGVTAALDVTTDVGAIKGSGLAGPVKATTSVGDVELRFAAAPRTVEVRNDVGATRVFLPAGDAYRIDARTDAGPVVDLPSRPDAPNAVTLRSSTGEITVSPA</sequence>
<proteinExistence type="predicted"/>